<sequence length="58" mass="6379">MYEDSSVGSPSSLQCTLFIYGVIPSPLPSGHHFQAKLLILVYLRYITGVAVNTVPRNQ</sequence>
<accession>A0A0C9VM63</accession>
<evidence type="ECO:0000313" key="1">
    <source>
        <dbReference type="EMBL" id="KIJ38970.1"/>
    </source>
</evidence>
<dbReference type="EMBL" id="KN837156">
    <property type="protein sequence ID" value="KIJ38970.1"/>
    <property type="molecule type" value="Genomic_DNA"/>
</dbReference>
<gene>
    <name evidence="1" type="ORF">M422DRAFT_33020</name>
</gene>
<organism evidence="1 2">
    <name type="scientific">Sphaerobolus stellatus (strain SS14)</name>
    <dbReference type="NCBI Taxonomy" id="990650"/>
    <lineage>
        <taxon>Eukaryota</taxon>
        <taxon>Fungi</taxon>
        <taxon>Dikarya</taxon>
        <taxon>Basidiomycota</taxon>
        <taxon>Agaricomycotina</taxon>
        <taxon>Agaricomycetes</taxon>
        <taxon>Phallomycetidae</taxon>
        <taxon>Geastrales</taxon>
        <taxon>Sphaerobolaceae</taxon>
        <taxon>Sphaerobolus</taxon>
    </lineage>
</organism>
<keyword evidence="2" id="KW-1185">Reference proteome</keyword>
<evidence type="ECO:0000313" key="2">
    <source>
        <dbReference type="Proteomes" id="UP000054279"/>
    </source>
</evidence>
<protein>
    <submittedName>
        <fullName evidence="1">Uncharacterized protein</fullName>
    </submittedName>
</protein>
<dbReference type="AlphaFoldDB" id="A0A0C9VM63"/>
<dbReference type="Proteomes" id="UP000054279">
    <property type="component" value="Unassembled WGS sequence"/>
</dbReference>
<dbReference type="HOGENOM" id="CLU_2980611_0_0_1"/>
<name>A0A0C9VM63_SPHS4</name>
<proteinExistence type="predicted"/>
<reference evidence="1 2" key="1">
    <citation type="submission" date="2014-06" db="EMBL/GenBank/DDBJ databases">
        <title>Evolutionary Origins and Diversification of the Mycorrhizal Mutualists.</title>
        <authorList>
            <consortium name="DOE Joint Genome Institute"/>
            <consortium name="Mycorrhizal Genomics Consortium"/>
            <person name="Kohler A."/>
            <person name="Kuo A."/>
            <person name="Nagy L.G."/>
            <person name="Floudas D."/>
            <person name="Copeland A."/>
            <person name="Barry K.W."/>
            <person name="Cichocki N."/>
            <person name="Veneault-Fourrey C."/>
            <person name="LaButti K."/>
            <person name="Lindquist E.A."/>
            <person name="Lipzen A."/>
            <person name="Lundell T."/>
            <person name="Morin E."/>
            <person name="Murat C."/>
            <person name="Riley R."/>
            <person name="Ohm R."/>
            <person name="Sun H."/>
            <person name="Tunlid A."/>
            <person name="Henrissat B."/>
            <person name="Grigoriev I.V."/>
            <person name="Hibbett D.S."/>
            <person name="Martin F."/>
        </authorList>
    </citation>
    <scope>NUCLEOTIDE SEQUENCE [LARGE SCALE GENOMIC DNA]</scope>
    <source>
        <strain evidence="1 2">SS14</strain>
    </source>
</reference>